<feature type="compositionally biased region" description="Acidic residues" evidence="1">
    <location>
        <begin position="191"/>
        <end position="205"/>
    </location>
</feature>
<keyword evidence="3" id="KW-1185">Reference proteome</keyword>
<reference evidence="2 3" key="1">
    <citation type="submission" date="2018-03" db="EMBL/GenBank/DDBJ databases">
        <title>Arenimonas caeni sp. nov., isolated from activated sludge.</title>
        <authorList>
            <person name="Liu H."/>
        </authorList>
    </citation>
    <scope>NUCLEOTIDE SEQUENCE [LARGE SCALE GENOMIC DNA]</scope>
    <source>
        <strain evidence="3">z29</strain>
    </source>
</reference>
<evidence type="ECO:0000256" key="1">
    <source>
        <dbReference type="SAM" id="MobiDB-lite"/>
    </source>
</evidence>
<proteinExistence type="predicted"/>
<dbReference type="OrthoDB" id="6056955at2"/>
<protein>
    <submittedName>
        <fullName evidence="2">Uncharacterized protein</fullName>
    </submittedName>
</protein>
<comment type="caution">
    <text evidence="2">The sequence shown here is derived from an EMBL/GenBank/DDBJ whole genome shotgun (WGS) entry which is preliminary data.</text>
</comment>
<sequence>MFHRRWEGALASVYLYLADRPPHGIRAFRRALAFVARNRSQWVEIAAGRKDWSDIATRGKTGGFSLATALFSLSPVRDIDLQRTLAWLILELRLTGWSDEELEPVCSWLRGLSSDDHKLRDAIGGCNGLRSLRERIDYLQTRSSDPRVITGHGDFDLAWDKWLEAVVSRLLRPLKTNAEWGESRPRPLDGPDTDPPDPLLEDPSEPDMVSGWELDAVEGAGEGHGLRNRLAAAIGKEIHRRSSPELLRDPDNILPRPVARQAWERTVGLIQSGLDANDLPLAEQGLDHLLGIEVGLSRVEAEATAFGDGEAVTGPIIDLTVGALRRPESRPRGAYSPKPDAFCFWQSTGGDILFPLSAMAISLAQRLLALRAKSDSHQDTGLLLTEVVSPKDRKAWLASTEVRQTLDVLEPIKSATRPVYRLRLAAELAGRLGQDAAQIAFGDTFGASAAPTYYGAFPAEALAYQAALANVGLQGRDSPTGAKAYAGEPDARDIGTLLTPEVRAQCAHMVGSRVRPHRAAFEGAWEAVGVSSEPRRGRPKVMRAVDDWRRQRDSLALHLMLATGHRPFMALGTIHLTDFLPAKAMALIRDKRSDPARLTRLVGTGWKFVGALESFVEDLRRLAKDLQADDAARNLARKILRGAEPVFSLPAPDGSIEALDVSQLLARLPPVWAERPNLHRHALDQALIRAGLDPEHRYFQMGWLEGEVHAVSDMAPYPADVLGAILAGPIDAWLESVGWLGGHPPKDPDSILADIPLRDFDQAAQAHRADYERRIHELKRALNERRREITPVVQRELIKGLERLPTSNVLVPFLSKGNHGELRLRLKDPAAERPRITPDMVDAVLAPLRSNRYEPVHAYVGARILSAALLWACKRRQCSASLPPLQQPSFKSVPSPFVPGIGLASAVADELRATLVSAASNTKEPKDGATWRAHLGIWAILAHTPYRSLKQARLIALGLEDAKHSQANGWLLRVPLGDGHVPITGPAAPLLHRLRQESGWRDLVDRVCGDGSAELGRFLKTILPGRIPAGVSETKLRDWMIATLRTAGAAQLTGPERLVMNGVVQPASVRADRIAAAEDGASLPGLEDPDALLDSSSETEKNGRRSRKTPEPTGDEKVRRLMKCFHADYRGAIAGEPALPPKGRIKQLLPEVKRVLGELGRTPTLPRMTLEYVKKLMVKGGPRSKGGMKLRSIYRIYHSIAPSLAAVPATVDLRDVGEETLTNALLASIVLSKNKDKPDVLDEVRRFVEFVEEDHDIPTPNWDLVYLNAGEAIRGKDPAIVTDAEVSDILQVLASNVSPEAMAGIDPVEHRARELAFGSALLLEASNARPQSIYGLTLADIHLGPGGDFIQLRTAGKYAEVKTPTSAGFIPLDGEVWQGHRRWFVEWIQGLRRTRPQEDWIHIPLFATPDGPVGDRFPRRLFLDRLGELIRWRTRQSRGRTYWLRKRGVRNRHDQVRRARNPKARDVYRVLKVCGHSTIVTPIASYIGDPSAWMDLDTPVKAAAERGAASALSGLPAATLDQRWQRWRHASKASDGPDEKTRLALMLHMPDPKWPRLELPDPPPYKSTLTGFSLQAVESVMNAFSMGCSPEEVVEIIDVDVGTVGAIHTRCQELTRRTGLLFSKDSLRRPRRTPAYLGLMAELRSETRGLGVLAREWVSCARIKVPRGSIALIEPAAVAQLRAWAERIGYELASGSNARGDVGYCLAQKGEGAYGSEPVLEWILAVLWVAAGLAVCRDLKLLG</sequence>
<evidence type="ECO:0000313" key="3">
    <source>
        <dbReference type="Proteomes" id="UP000241736"/>
    </source>
</evidence>
<evidence type="ECO:0000313" key="2">
    <source>
        <dbReference type="EMBL" id="PRH81235.1"/>
    </source>
</evidence>
<organism evidence="2 3">
    <name type="scientific">Arenimonas caeni</name>
    <dbReference type="NCBI Taxonomy" id="2058085"/>
    <lineage>
        <taxon>Bacteria</taxon>
        <taxon>Pseudomonadati</taxon>
        <taxon>Pseudomonadota</taxon>
        <taxon>Gammaproteobacteria</taxon>
        <taxon>Lysobacterales</taxon>
        <taxon>Lysobacteraceae</taxon>
        <taxon>Arenimonas</taxon>
    </lineage>
</organism>
<feature type="compositionally biased region" description="Basic and acidic residues" evidence="1">
    <location>
        <begin position="1098"/>
        <end position="1117"/>
    </location>
</feature>
<accession>A0A2P6M5Q4</accession>
<feature type="region of interest" description="Disordered" evidence="1">
    <location>
        <begin position="180"/>
        <end position="209"/>
    </location>
</feature>
<dbReference type="Proteomes" id="UP000241736">
    <property type="component" value="Unassembled WGS sequence"/>
</dbReference>
<feature type="region of interest" description="Disordered" evidence="1">
    <location>
        <begin position="1080"/>
        <end position="1117"/>
    </location>
</feature>
<name>A0A2P6M5Q4_9GAMM</name>
<gene>
    <name evidence="2" type="ORF">C6N40_13700</name>
</gene>
<dbReference type="EMBL" id="PVLF01000036">
    <property type="protein sequence ID" value="PRH81235.1"/>
    <property type="molecule type" value="Genomic_DNA"/>
</dbReference>